<dbReference type="Pfam" id="PF07714">
    <property type="entry name" value="PK_Tyr_Ser-Thr"/>
    <property type="match status" value="1"/>
</dbReference>
<protein>
    <submittedName>
        <fullName evidence="16">Receptor-like protein kinase THESEUS 1</fullName>
    </submittedName>
</protein>
<evidence type="ECO:0000256" key="5">
    <source>
        <dbReference type="ARBA" id="ARBA00022729"/>
    </source>
</evidence>
<evidence type="ECO:0000259" key="15">
    <source>
        <dbReference type="PROSITE" id="PS50011"/>
    </source>
</evidence>
<keyword evidence="11" id="KW-0325">Glycoprotein</keyword>
<dbReference type="InterPro" id="IPR024788">
    <property type="entry name" value="Malectin-like_Carb-bd_dom"/>
</dbReference>
<gene>
    <name evidence="16" type="primary">THE1</name>
    <name evidence="16" type="ORF">SDJN03_01200</name>
</gene>
<dbReference type="GO" id="GO:0016020">
    <property type="term" value="C:membrane"/>
    <property type="evidence" value="ECO:0007669"/>
    <property type="project" value="UniProtKB-SubCell"/>
</dbReference>
<evidence type="ECO:0000313" key="16">
    <source>
        <dbReference type="EMBL" id="KAG6607858.1"/>
    </source>
</evidence>
<keyword evidence="3" id="KW-0808">Transferase</keyword>
<keyword evidence="10 13" id="KW-0472">Membrane</keyword>
<evidence type="ECO:0000256" key="6">
    <source>
        <dbReference type="ARBA" id="ARBA00022741"/>
    </source>
</evidence>
<dbReference type="InterPro" id="IPR001245">
    <property type="entry name" value="Ser-Thr/Tyr_kinase_cat_dom"/>
</dbReference>
<evidence type="ECO:0000256" key="2">
    <source>
        <dbReference type="ARBA" id="ARBA00022527"/>
    </source>
</evidence>
<evidence type="ECO:0000256" key="11">
    <source>
        <dbReference type="ARBA" id="ARBA00023180"/>
    </source>
</evidence>
<dbReference type="PANTHER" id="PTHR34590">
    <property type="entry name" value="OS03G0124300 PROTEIN-RELATED"/>
    <property type="match status" value="1"/>
</dbReference>
<dbReference type="PANTHER" id="PTHR34590:SF10">
    <property type="entry name" value="RECEPTOR-LIKE PROTEIN KINASE HERK 1"/>
    <property type="match status" value="1"/>
</dbReference>
<evidence type="ECO:0000256" key="12">
    <source>
        <dbReference type="PROSITE-ProRule" id="PRU10141"/>
    </source>
</evidence>
<dbReference type="InterPro" id="IPR045272">
    <property type="entry name" value="ANXUR1/2-like"/>
</dbReference>
<dbReference type="GO" id="GO:0004714">
    <property type="term" value="F:transmembrane receptor protein tyrosine kinase activity"/>
    <property type="evidence" value="ECO:0007669"/>
    <property type="project" value="InterPro"/>
</dbReference>
<evidence type="ECO:0000256" key="10">
    <source>
        <dbReference type="ARBA" id="ARBA00023136"/>
    </source>
</evidence>
<feature type="non-terminal residue" evidence="16">
    <location>
        <position position="1"/>
    </location>
</feature>
<dbReference type="GO" id="GO:0005524">
    <property type="term" value="F:ATP binding"/>
    <property type="evidence" value="ECO:0007669"/>
    <property type="project" value="UniProtKB-UniRule"/>
</dbReference>
<keyword evidence="17" id="KW-1185">Reference proteome</keyword>
<evidence type="ECO:0000256" key="4">
    <source>
        <dbReference type="ARBA" id="ARBA00022692"/>
    </source>
</evidence>
<feature type="transmembrane region" description="Helical" evidence="13">
    <location>
        <begin position="412"/>
        <end position="436"/>
    </location>
</feature>
<evidence type="ECO:0000256" key="3">
    <source>
        <dbReference type="ARBA" id="ARBA00022679"/>
    </source>
</evidence>
<evidence type="ECO:0000256" key="14">
    <source>
        <dbReference type="SAM" id="SignalP"/>
    </source>
</evidence>
<comment type="caution">
    <text evidence="16">The sequence shown here is derived from an EMBL/GenBank/DDBJ whole genome shotgun (WGS) entry which is preliminary data.</text>
</comment>
<keyword evidence="7 16" id="KW-0418">Kinase</keyword>
<evidence type="ECO:0000256" key="8">
    <source>
        <dbReference type="ARBA" id="ARBA00022840"/>
    </source>
</evidence>
<sequence length="757" mass="82768">MVKIKLVSLSMVLSIALFLCIGSYASFTPVDNYLIACGSSQNITFQGRTFVPDTQHSLLSLDGGSSVVVSSKATTVPSPIYQSARVFTSVASYKFEIKEEGRHWVRLYFYPIPKSERNLASSSITVVTDEFVLLNKFSFTNYNGSFMFKEYAINITSDSLTLTFIPSNGSVLFVNAIEVVSVPDELLPDQALALNPSSPFSGISKLALETVYRLNVGGPLLTSQNDTLGRTWENDMNYLHVNSSAVNISANPGSIKYHPGVTPETAPNWVYATADAMGDPNVPNVNFNLTWVFSVEPNFQYFVRVHFCDIMSKALNNLVFNLYINSDNALGSFDLSTITGDLGVPYYKDFIANSAGSATLTVSVGPDQMADLTNATMNGLEIMKLSNQDGSLDGTSSVESLFPNAPSKKNNIAIIVGPVLGAVVGLALLVLCYCCFVARRSKTTQPAHPWLPLPLYGNSQTMTKGSTTSQKSGTASFISLASSSLGRLFTFQEILDATNKFDENLLLGVGGFGRVYKGTLEDGLKVAVKRGNPRSEQGLAEFRTEIEMLSKLRHRHLVSLIGYCDERSEMILVYEYMANGPLRSHLYGTNLPPLSWKQRLDICIGAARGLHYLHTALNPVLPREQVNIAEWAMTWQKKGMLDHIMDPNLVGKVNPASLKKFGETAEKCLAEYGVDRPSMGDVLWNLEYALQLEETSSALMEPEDNSTNHIPTIQLTPLEPFDNSVSMIDVGNSGTDDDAEDAATSAVFSQLVNPRGR</sequence>
<evidence type="ECO:0000256" key="9">
    <source>
        <dbReference type="ARBA" id="ARBA00022989"/>
    </source>
</evidence>
<evidence type="ECO:0000256" key="7">
    <source>
        <dbReference type="ARBA" id="ARBA00022777"/>
    </source>
</evidence>
<dbReference type="PROSITE" id="PS00107">
    <property type="entry name" value="PROTEIN_KINASE_ATP"/>
    <property type="match status" value="1"/>
</dbReference>
<reference evidence="16 17" key="1">
    <citation type="journal article" date="2021" name="Hortic Res">
        <title>The domestication of Cucurbita argyrosperma as revealed by the genome of its wild relative.</title>
        <authorList>
            <person name="Barrera-Redondo J."/>
            <person name="Sanchez-de la Vega G."/>
            <person name="Aguirre-Liguori J.A."/>
            <person name="Castellanos-Morales G."/>
            <person name="Gutierrez-Guerrero Y.T."/>
            <person name="Aguirre-Dugua X."/>
            <person name="Aguirre-Planter E."/>
            <person name="Tenaillon M.I."/>
            <person name="Lira-Saade R."/>
            <person name="Eguiarte L.E."/>
        </authorList>
    </citation>
    <scope>NUCLEOTIDE SEQUENCE [LARGE SCALE GENOMIC DNA]</scope>
    <source>
        <strain evidence="16">JBR-2021</strain>
    </source>
</reference>
<keyword evidence="2" id="KW-0723">Serine/threonine-protein kinase</keyword>
<feature type="domain" description="Protein kinase" evidence="15">
    <location>
        <begin position="501"/>
        <end position="757"/>
    </location>
</feature>
<proteinExistence type="predicted"/>
<dbReference type="GO" id="GO:0004674">
    <property type="term" value="F:protein serine/threonine kinase activity"/>
    <property type="evidence" value="ECO:0007669"/>
    <property type="project" value="UniProtKB-KW"/>
</dbReference>
<dbReference type="Proteomes" id="UP000685013">
    <property type="component" value="Chromosome 1"/>
</dbReference>
<dbReference type="PROSITE" id="PS50011">
    <property type="entry name" value="PROTEIN_KINASE_DOM"/>
    <property type="match status" value="1"/>
</dbReference>
<evidence type="ECO:0000256" key="1">
    <source>
        <dbReference type="ARBA" id="ARBA00004479"/>
    </source>
</evidence>
<dbReference type="FunFam" id="2.60.120.430:FF:000005">
    <property type="entry name" value="Putative receptor-like protein kinase"/>
    <property type="match status" value="1"/>
</dbReference>
<feature type="binding site" evidence="12">
    <location>
        <position position="529"/>
    </location>
    <ligand>
        <name>ATP</name>
        <dbReference type="ChEBI" id="CHEBI:30616"/>
    </ligand>
</feature>
<dbReference type="EMBL" id="JAGKQH010000001">
    <property type="protein sequence ID" value="KAG6607858.1"/>
    <property type="molecule type" value="Genomic_DNA"/>
</dbReference>
<dbReference type="InterPro" id="IPR017441">
    <property type="entry name" value="Protein_kinase_ATP_BS"/>
</dbReference>
<dbReference type="Pfam" id="PF12819">
    <property type="entry name" value="Malectin_like"/>
    <property type="match status" value="1"/>
</dbReference>
<accession>A0AAV6P948</accession>
<organism evidence="16 17">
    <name type="scientific">Cucurbita argyrosperma subsp. sororia</name>
    <dbReference type="NCBI Taxonomy" id="37648"/>
    <lineage>
        <taxon>Eukaryota</taxon>
        <taxon>Viridiplantae</taxon>
        <taxon>Streptophyta</taxon>
        <taxon>Embryophyta</taxon>
        <taxon>Tracheophyta</taxon>
        <taxon>Spermatophyta</taxon>
        <taxon>Magnoliopsida</taxon>
        <taxon>eudicotyledons</taxon>
        <taxon>Gunneridae</taxon>
        <taxon>Pentapetalae</taxon>
        <taxon>rosids</taxon>
        <taxon>fabids</taxon>
        <taxon>Cucurbitales</taxon>
        <taxon>Cucurbitaceae</taxon>
        <taxon>Cucurbiteae</taxon>
        <taxon>Cucurbita</taxon>
    </lineage>
</organism>
<keyword evidence="4 13" id="KW-0812">Transmembrane</keyword>
<evidence type="ECO:0000313" key="17">
    <source>
        <dbReference type="Proteomes" id="UP000685013"/>
    </source>
</evidence>
<keyword evidence="16" id="KW-0675">Receptor</keyword>
<keyword evidence="9 13" id="KW-1133">Transmembrane helix</keyword>
<dbReference type="FunFam" id="3.30.200.20:FF:000039">
    <property type="entry name" value="receptor-like protein kinase FERONIA"/>
    <property type="match status" value="1"/>
</dbReference>
<feature type="signal peptide" evidence="14">
    <location>
        <begin position="1"/>
        <end position="25"/>
    </location>
</feature>
<name>A0AAV6P948_9ROSI</name>
<keyword evidence="5 14" id="KW-0732">Signal</keyword>
<keyword evidence="6 12" id="KW-0547">Nucleotide-binding</keyword>
<feature type="chain" id="PRO_5043910731" evidence="14">
    <location>
        <begin position="26"/>
        <end position="757"/>
    </location>
</feature>
<dbReference type="AlphaFoldDB" id="A0AAV6P948"/>
<keyword evidence="8 12" id="KW-0067">ATP-binding</keyword>
<comment type="subcellular location">
    <subcellularLocation>
        <location evidence="1">Membrane</location>
        <topology evidence="1">Single-pass type I membrane protein</topology>
    </subcellularLocation>
</comment>
<dbReference type="FunFam" id="2.60.120.430:FF:000001">
    <property type="entry name" value="Receptor-like protein kinase FERONIA"/>
    <property type="match status" value="1"/>
</dbReference>
<dbReference type="InterPro" id="IPR000719">
    <property type="entry name" value="Prot_kinase_dom"/>
</dbReference>
<evidence type="ECO:0000256" key="13">
    <source>
        <dbReference type="SAM" id="Phobius"/>
    </source>
</evidence>